<keyword evidence="2" id="KW-1185">Reference proteome</keyword>
<comment type="caution">
    <text evidence="1">The sequence shown here is derived from an EMBL/GenBank/DDBJ whole genome shotgun (WGS) entry which is preliminary data.</text>
</comment>
<proteinExistence type="predicted"/>
<organism evidence="1 2">
    <name type="scientific">Dactylonectria macrodidyma</name>
    <dbReference type="NCBI Taxonomy" id="307937"/>
    <lineage>
        <taxon>Eukaryota</taxon>
        <taxon>Fungi</taxon>
        <taxon>Dikarya</taxon>
        <taxon>Ascomycota</taxon>
        <taxon>Pezizomycotina</taxon>
        <taxon>Sordariomycetes</taxon>
        <taxon>Hypocreomycetidae</taxon>
        <taxon>Hypocreales</taxon>
        <taxon>Nectriaceae</taxon>
        <taxon>Dactylonectria</taxon>
    </lineage>
</organism>
<gene>
    <name evidence="1" type="ORF">EDB81DRAFT_842443</name>
</gene>
<dbReference type="Proteomes" id="UP000738349">
    <property type="component" value="Unassembled WGS sequence"/>
</dbReference>
<accession>A0A9P9J7J8</accession>
<name>A0A9P9J7J8_9HYPO</name>
<dbReference type="OrthoDB" id="3257981at2759"/>
<sequence length="427" mass="46987">MPSDPGDVEEDPNDWRSIKCDNEGVTDHKKYAPDRWAAGWQYNLTAGRQEKHFSNNVSNLFNGQQDMLCEIFGDEGSGCEDLHLQCNSVNYPAGYFIHSFDNIFSIQSNIWAAVNDAVLNNDIASVASDFGKIPVKSSGIAVFILFDIELIAWGLVMGPAWNKLIGPKFSDGSTASTVKDTTNDLVKNSMTLAKDILNSRATDQLGVQNGLEAQMQAQTKAWKDSVLATQKWLFGGSAEGNLQLGNLISDGSLFGDGWLRDRSEHSKQVKRAINAFLITLAWAYSSDVIYPFIATSDVACDKDPGWNDNNSYLVEEDAKNNGRYCHEGNVTNKSGDMWCGKFDSPPGFSKLVDKTYSGISLQNVVVGSINSKNTNGGKNGLTIDIEAPGKEVLETFVDRGIEAPALENYYMWFQNDKDVMTNFPCNP</sequence>
<protein>
    <submittedName>
        <fullName evidence="1">Uncharacterized protein</fullName>
    </submittedName>
</protein>
<evidence type="ECO:0000313" key="2">
    <source>
        <dbReference type="Proteomes" id="UP000738349"/>
    </source>
</evidence>
<dbReference type="AlphaFoldDB" id="A0A9P9J7J8"/>
<evidence type="ECO:0000313" key="1">
    <source>
        <dbReference type="EMBL" id="KAH7146209.1"/>
    </source>
</evidence>
<reference evidence="1" key="1">
    <citation type="journal article" date="2021" name="Nat. Commun.">
        <title>Genetic determinants of endophytism in the Arabidopsis root mycobiome.</title>
        <authorList>
            <person name="Mesny F."/>
            <person name="Miyauchi S."/>
            <person name="Thiergart T."/>
            <person name="Pickel B."/>
            <person name="Atanasova L."/>
            <person name="Karlsson M."/>
            <person name="Huettel B."/>
            <person name="Barry K.W."/>
            <person name="Haridas S."/>
            <person name="Chen C."/>
            <person name="Bauer D."/>
            <person name="Andreopoulos W."/>
            <person name="Pangilinan J."/>
            <person name="LaButti K."/>
            <person name="Riley R."/>
            <person name="Lipzen A."/>
            <person name="Clum A."/>
            <person name="Drula E."/>
            <person name="Henrissat B."/>
            <person name="Kohler A."/>
            <person name="Grigoriev I.V."/>
            <person name="Martin F.M."/>
            <person name="Hacquard S."/>
        </authorList>
    </citation>
    <scope>NUCLEOTIDE SEQUENCE</scope>
    <source>
        <strain evidence="1">MPI-CAGE-AT-0147</strain>
    </source>
</reference>
<dbReference type="EMBL" id="JAGMUV010000008">
    <property type="protein sequence ID" value="KAH7146209.1"/>
    <property type="molecule type" value="Genomic_DNA"/>
</dbReference>